<sequence>MLPDVVYAGGRSRGGRLQPRSHGGIGVLPYGRGMVPGRFGADRVWGERAARPLRLLAGSGARATASEIAALRAGLNRRDEPAAALVRAVRDSARLSVRDLLRLVAAGPAEGVPEAVATFVEAVRKRPAWVDDDLLARGAEACRAFGMDAGLVLAYGSLLGGYRTGAALEPLVRTGRLTGGETLRRIKETSHWWRAVTEPGGLAPGGAGFLATLQVRVMHALVNARLEADPTWDHAFRGLPINQYDQASTLGVFSTSFLLHLRLLGVRVAKADAAAVMHLWCYVGWLLGVDEDWLPFTEKQGRRQLYHFLSFDPPPDRNSVGLARALIAMSDEFAHGWRRVYERERALSVSTWLLGRAAMRDLGLPRRPPWYGLARVTANLLISHGLGRLPGGRRLLLARGERQARAQFARWG</sequence>
<protein>
    <recommendedName>
        <fullName evidence="1">ER-bound oxygenase mpaB/mpaB'/Rubber oxygenase catalytic domain-containing protein</fullName>
    </recommendedName>
</protein>
<feature type="domain" description="ER-bound oxygenase mpaB/mpaB'/Rubber oxygenase catalytic" evidence="1">
    <location>
        <begin position="147"/>
        <end position="370"/>
    </location>
</feature>
<organism evidence="2 3">
    <name type="scientific">Actinoplanes ianthinogenes</name>
    <dbReference type="NCBI Taxonomy" id="122358"/>
    <lineage>
        <taxon>Bacteria</taxon>
        <taxon>Bacillati</taxon>
        <taxon>Actinomycetota</taxon>
        <taxon>Actinomycetes</taxon>
        <taxon>Micromonosporales</taxon>
        <taxon>Micromonosporaceae</taxon>
        <taxon>Actinoplanes</taxon>
    </lineage>
</organism>
<reference evidence="2 3" key="1">
    <citation type="submission" date="2020-08" db="EMBL/GenBank/DDBJ databases">
        <title>Whole genome shotgun sequence of Actinoplanes ianthinogenes NBRC 13996.</title>
        <authorList>
            <person name="Komaki H."/>
            <person name="Tamura T."/>
        </authorList>
    </citation>
    <scope>NUCLEOTIDE SEQUENCE [LARGE SCALE GENOMIC DNA]</scope>
    <source>
        <strain evidence="2 3">NBRC 13996</strain>
    </source>
</reference>
<dbReference type="InterPro" id="IPR037473">
    <property type="entry name" value="Lcp-like"/>
</dbReference>
<dbReference type="InterPro" id="IPR018713">
    <property type="entry name" value="MPAB/Lcp_cat_dom"/>
</dbReference>
<evidence type="ECO:0000259" key="1">
    <source>
        <dbReference type="Pfam" id="PF09995"/>
    </source>
</evidence>
<proteinExistence type="predicted"/>
<dbReference type="PANTHER" id="PTHR37539:SF1">
    <property type="entry name" value="ER-BOUND OXYGENASE MPAB_MPAB'_RUBBER OXYGENASE CATALYTIC DOMAIN-CONTAINING PROTEIN"/>
    <property type="match status" value="1"/>
</dbReference>
<gene>
    <name evidence="2" type="ORF">Aiant_76020</name>
</gene>
<keyword evidence="3" id="KW-1185">Reference proteome</keyword>
<dbReference type="PANTHER" id="PTHR37539">
    <property type="entry name" value="SECRETED PROTEIN-RELATED"/>
    <property type="match status" value="1"/>
</dbReference>
<dbReference type="EMBL" id="AP023356">
    <property type="protein sequence ID" value="BCJ46945.1"/>
    <property type="molecule type" value="Genomic_DNA"/>
</dbReference>
<evidence type="ECO:0000313" key="3">
    <source>
        <dbReference type="Proteomes" id="UP000676967"/>
    </source>
</evidence>
<accession>A0ABN6CP07</accession>
<dbReference type="Pfam" id="PF09995">
    <property type="entry name" value="MPAB_Lcp_cat"/>
    <property type="match status" value="1"/>
</dbReference>
<name>A0ABN6CP07_9ACTN</name>
<dbReference type="Proteomes" id="UP000676967">
    <property type="component" value="Chromosome"/>
</dbReference>
<evidence type="ECO:0000313" key="2">
    <source>
        <dbReference type="EMBL" id="BCJ46945.1"/>
    </source>
</evidence>